<name>A0A2B7YKZ5_POLH7</name>
<dbReference type="PANTHER" id="PTHR36091:SF2">
    <property type="entry name" value="AMINOGLYCOSIDE PHOSPHOTRANSFERASE DOMAIN-CONTAINING PROTEIN"/>
    <property type="match status" value="1"/>
</dbReference>
<organism evidence="2 3">
    <name type="scientific">Polytolypa hystricis (strain UAMH7299)</name>
    <dbReference type="NCBI Taxonomy" id="1447883"/>
    <lineage>
        <taxon>Eukaryota</taxon>
        <taxon>Fungi</taxon>
        <taxon>Dikarya</taxon>
        <taxon>Ascomycota</taxon>
        <taxon>Pezizomycotina</taxon>
        <taxon>Eurotiomycetes</taxon>
        <taxon>Eurotiomycetidae</taxon>
        <taxon>Onygenales</taxon>
        <taxon>Onygenales incertae sedis</taxon>
        <taxon>Polytolypa</taxon>
    </lineage>
</organism>
<dbReference type="InterPro" id="IPR011009">
    <property type="entry name" value="Kinase-like_dom_sf"/>
</dbReference>
<dbReference type="GO" id="GO:0005739">
    <property type="term" value="C:mitochondrion"/>
    <property type="evidence" value="ECO:0007669"/>
    <property type="project" value="TreeGrafter"/>
</dbReference>
<dbReference type="PANTHER" id="PTHR36091">
    <property type="entry name" value="ALTERED INHERITANCE OF MITOCHONDRIA PROTEIN 9, MITOCHONDRIAL"/>
    <property type="match status" value="1"/>
</dbReference>
<feature type="domain" description="Aminoglycoside phosphotransferase" evidence="1">
    <location>
        <begin position="43"/>
        <end position="155"/>
    </location>
</feature>
<sequence>MPQTVFNESRRRDERYLSFNVDALAATICSSIHRPLSDLASFTKLAEGGFNRVFEATFKDGYAVVARIPFHITAPARYAVASEAATLDFLRSHSIPVPKVLAYSCDRSSPVGAEYLVLEKIDGRPLSDQWFTMDNKTRVKVMRQIVDVETRFMGLTLPASGSLYYRRDLMPSYHGIPVSAAFQDPDQIVVGPTAQHAWWYGERALLESDRWPFELRPFFRVDLYLLLTFCIIKGSTFLDCMEAVAKRESLFCSKYAKPRLHVERYLRELHGFGPRAPTTHSQLLSQYLQLTPHLNIPSTHRFARLVLWHPDFSPSNILVNSSDELVGIIDWQHAVILPLCLCTGIPKYFQNWGDPLSERLAKPEVKLPADFATKSLEEQAVIQETMRKGLVQFYYAALTMKQSPDYFDALRDENAMLRAKLFDRASTPWEGNSVSLKHTIIQIQRNWPMQLTCDSSRGDVEVQAEGVCPVSYSDEEILQCCQEHDREDEKMKELEEMREMIGIDALGWVPDSEHLEKARAVANMIKTGLLEHSTTDIEKTAILKHFSFDDHDESE</sequence>
<dbReference type="EMBL" id="PDNA01000034">
    <property type="protein sequence ID" value="PGH21522.1"/>
    <property type="molecule type" value="Genomic_DNA"/>
</dbReference>
<gene>
    <name evidence="2" type="ORF">AJ80_03190</name>
</gene>
<dbReference type="Pfam" id="PF01636">
    <property type="entry name" value="APH"/>
    <property type="match status" value="2"/>
</dbReference>
<dbReference type="SUPFAM" id="SSF56112">
    <property type="entry name" value="Protein kinase-like (PK-like)"/>
    <property type="match status" value="1"/>
</dbReference>
<dbReference type="Proteomes" id="UP000224634">
    <property type="component" value="Unassembled WGS sequence"/>
</dbReference>
<proteinExistence type="predicted"/>
<dbReference type="Gene3D" id="3.30.200.20">
    <property type="entry name" value="Phosphorylase Kinase, domain 1"/>
    <property type="match status" value="1"/>
</dbReference>
<evidence type="ECO:0000313" key="3">
    <source>
        <dbReference type="Proteomes" id="UP000224634"/>
    </source>
</evidence>
<dbReference type="Gene3D" id="3.90.1200.10">
    <property type="match status" value="1"/>
</dbReference>
<evidence type="ECO:0000259" key="1">
    <source>
        <dbReference type="Pfam" id="PF01636"/>
    </source>
</evidence>
<evidence type="ECO:0000313" key="2">
    <source>
        <dbReference type="EMBL" id="PGH21522.1"/>
    </source>
</evidence>
<dbReference type="InterPro" id="IPR002575">
    <property type="entry name" value="Aminoglycoside_PTrfase"/>
</dbReference>
<dbReference type="OrthoDB" id="4205685at2759"/>
<protein>
    <recommendedName>
        <fullName evidence="1">Aminoglycoside phosphotransferase domain-containing protein</fullName>
    </recommendedName>
</protein>
<dbReference type="AlphaFoldDB" id="A0A2B7YKZ5"/>
<accession>A0A2B7YKZ5</accession>
<keyword evidence="3" id="KW-1185">Reference proteome</keyword>
<comment type="caution">
    <text evidence="2">The sequence shown here is derived from an EMBL/GenBank/DDBJ whole genome shotgun (WGS) entry which is preliminary data.</text>
</comment>
<dbReference type="InterPro" id="IPR051035">
    <property type="entry name" value="Mito_inheritance_9"/>
</dbReference>
<reference evidence="2 3" key="1">
    <citation type="submission" date="2017-10" db="EMBL/GenBank/DDBJ databases">
        <title>Comparative genomics in systemic dimorphic fungi from Ajellomycetaceae.</title>
        <authorList>
            <person name="Munoz J.F."/>
            <person name="Mcewen J.G."/>
            <person name="Clay O.K."/>
            <person name="Cuomo C.A."/>
        </authorList>
    </citation>
    <scope>NUCLEOTIDE SEQUENCE [LARGE SCALE GENOMIC DNA]</scope>
    <source>
        <strain evidence="2 3">UAMH7299</strain>
    </source>
</reference>
<feature type="domain" description="Aminoglycoside phosphotransferase" evidence="1">
    <location>
        <begin position="293"/>
        <end position="336"/>
    </location>
</feature>